<dbReference type="AlphaFoldDB" id="A0A5A8CF74"/>
<evidence type="ECO:0000313" key="3">
    <source>
        <dbReference type="EMBL" id="KAA0151297.1"/>
    </source>
</evidence>
<protein>
    <recommendedName>
        <fullName evidence="2">AD domain-containing protein</fullName>
    </recommendedName>
</protein>
<dbReference type="SMART" id="SM00995">
    <property type="entry name" value="AD"/>
    <property type="match status" value="1"/>
</dbReference>
<dbReference type="InterPro" id="IPR019181">
    <property type="entry name" value="LSM12_ABD"/>
</dbReference>
<gene>
    <name evidence="3" type="ORF">FNF28_07155</name>
</gene>
<reference evidence="3 4" key="1">
    <citation type="submission" date="2019-07" db="EMBL/GenBank/DDBJ databases">
        <title>Genomes of Cafeteria roenbergensis.</title>
        <authorList>
            <person name="Fischer M.G."/>
            <person name="Hackl T."/>
            <person name="Roman M."/>
        </authorList>
    </citation>
    <scope>NUCLEOTIDE SEQUENCE [LARGE SCALE GENOMIC DNA]</scope>
    <source>
        <strain evidence="3 4">RCC970-E3</strain>
    </source>
</reference>
<accession>A0A5A8CF74</accession>
<feature type="compositionally biased region" description="Low complexity" evidence="1">
    <location>
        <begin position="1"/>
        <end position="26"/>
    </location>
</feature>
<dbReference type="InterPro" id="IPR039683">
    <property type="entry name" value="Lsm12-like"/>
</dbReference>
<feature type="domain" description="AD" evidence="2">
    <location>
        <begin position="147"/>
        <end position="245"/>
    </location>
</feature>
<name>A0A5A8CF74_CAFRO</name>
<dbReference type="PROSITE" id="PS52001">
    <property type="entry name" value="AD"/>
    <property type="match status" value="1"/>
</dbReference>
<evidence type="ECO:0000313" key="4">
    <source>
        <dbReference type="Proteomes" id="UP000324907"/>
    </source>
</evidence>
<dbReference type="Proteomes" id="UP000324907">
    <property type="component" value="Unassembled WGS sequence"/>
</dbReference>
<evidence type="ECO:0000259" key="2">
    <source>
        <dbReference type="PROSITE" id="PS52001"/>
    </source>
</evidence>
<organism evidence="3 4">
    <name type="scientific">Cafeteria roenbergensis</name>
    <name type="common">Marine flagellate</name>
    <dbReference type="NCBI Taxonomy" id="33653"/>
    <lineage>
        <taxon>Eukaryota</taxon>
        <taxon>Sar</taxon>
        <taxon>Stramenopiles</taxon>
        <taxon>Bigyra</taxon>
        <taxon>Opalozoa</taxon>
        <taxon>Bicosoecida</taxon>
        <taxon>Cafeteriaceae</taxon>
        <taxon>Cafeteria</taxon>
    </lineage>
</organism>
<dbReference type="Pfam" id="PF09793">
    <property type="entry name" value="AD"/>
    <property type="match status" value="1"/>
</dbReference>
<evidence type="ECO:0000256" key="1">
    <source>
        <dbReference type="SAM" id="MobiDB-lite"/>
    </source>
</evidence>
<feature type="region of interest" description="Disordered" evidence="1">
    <location>
        <begin position="1"/>
        <end position="70"/>
    </location>
</feature>
<proteinExistence type="predicted"/>
<dbReference type="EMBL" id="VLTL01000220">
    <property type="protein sequence ID" value="KAA0151297.1"/>
    <property type="molecule type" value="Genomic_DNA"/>
</dbReference>
<comment type="caution">
    <text evidence="3">The sequence shown here is derived from an EMBL/GenBank/DDBJ whole genome shotgun (WGS) entry which is preliminary data.</text>
</comment>
<dbReference type="InterPro" id="IPR047574">
    <property type="entry name" value="AD"/>
</dbReference>
<sequence length="245" mass="25387">MAWRSGPPSISASAAPAARAPAALPSKGKAPGSSAPVVSRAEGTPKAVGGSTAASAKPGEPGRQGATGPLASQLDSILGAHIRVRTAAGRVLEGQLFALADGLAVLREVRTHTYLRADVHTVNVARITHLQVLGMVDGALPADAPLPAVDMAAVRARETAVAEELRMDLALVGDGVSSRGQAAFNVLRRVLGRQVEWRGKSILAHGVVVVDEPYTRESARVTTETATSKNTFMMVTGQLDRLTQP</sequence>
<dbReference type="PANTHER" id="PTHR13542">
    <property type="entry name" value="LSM12 HOMOLOG"/>
    <property type="match status" value="1"/>
</dbReference>